<proteinExistence type="inferred from homology"/>
<dbReference type="GO" id="GO:0003735">
    <property type="term" value="F:structural constituent of ribosome"/>
    <property type="evidence" value="ECO:0007669"/>
    <property type="project" value="InterPro"/>
</dbReference>
<dbReference type="RefSeq" id="WP_211530160.1">
    <property type="nucleotide sequence ID" value="NZ_JWHL01000003.1"/>
</dbReference>
<dbReference type="AlphaFoldDB" id="A0A8J8B3S4"/>
<dbReference type="InterPro" id="IPR001593">
    <property type="entry name" value="Ribosomal_eS1"/>
</dbReference>
<organism evidence="4 5">
    <name type="scientific">Methanocalculus chunghsingensis</name>
    <dbReference type="NCBI Taxonomy" id="156457"/>
    <lineage>
        <taxon>Archaea</taxon>
        <taxon>Methanobacteriati</taxon>
        <taxon>Methanobacteriota</taxon>
        <taxon>Stenosarchaea group</taxon>
        <taxon>Methanomicrobia</taxon>
        <taxon>Methanomicrobiales</taxon>
        <taxon>Methanocalculaceae</taxon>
        <taxon>Methanocalculus</taxon>
    </lineage>
</organism>
<dbReference type="Proteomes" id="UP000730161">
    <property type="component" value="Unassembled WGS sequence"/>
</dbReference>
<protein>
    <recommendedName>
        <fullName evidence="3">Small ribosomal subunit protein eS1</fullName>
    </recommendedName>
</protein>
<keyword evidence="5" id="KW-1185">Reference proteome</keyword>
<evidence type="ECO:0000313" key="5">
    <source>
        <dbReference type="Proteomes" id="UP000730161"/>
    </source>
</evidence>
<dbReference type="OrthoDB" id="30639at2157"/>
<dbReference type="HAMAP" id="MF_00359">
    <property type="entry name" value="Ribosomal_eS1"/>
    <property type="match status" value="1"/>
</dbReference>
<dbReference type="GO" id="GO:0006412">
    <property type="term" value="P:translation"/>
    <property type="evidence" value="ECO:0007669"/>
    <property type="project" value="UniProtKB-UniRule"/>
</dbReference>
<gene>
    <name evidence="3" type="primary">rps3ae</name>
    <name evidence="4" type="ORF">RJ53_03025</name>
</gene>
<dbReference type="NCBIfam" id="NF003142">
    <property type="entry name" value="PRK04057.1"/>
    <property type="match status" value="1"/>
</dbReference>
<dbReference type="InterPro" id="IPR030838">
    <property type="entry name" value="Ribosomal_eS1_arc"/>
</dbReference>
<reference evidence="4" key="1">
    <citation type="submission" date="2014-12" db="EMBL/GenBank/DDBJ databases">
        <authorList>
            <person name="Huang H.-H."/>
            <person name="Chen S.-C."/>
            <person name="Lai M.-C."/>
        </authorList>
    </citation>
    <scope>NUCLEOTIDE SEQUENCE</scope>
    <source>
        <strain evidence="4">K1F9705b</strain>
    </source>
</reference>
<keyword evidence="1 3" id="KW-0689">Ribosomal protein</keyword>
<dbReference type="EMBL" id="JWHL01000003">
    <property type="protein sequence ID" value="MBR1368530.1"/>
    <property type="molecule type" value="Genomic_DNA"/>
</dbReference>
<evidence type="ECO:0000256" key="2">
    <source>
        <dbReference type="ARBA" id="ARBA00023274"/>
    </source>
</evidence>
<evidence type="ECO:0000313" key="4">
    <source>
        <dbReference type="EMBL" id="MBR1368530.1"/>
    </source>
</evidence>
<accession>A0A8J8B3S4</accession>
<dbReference type="GO" id="GO:0005840">
    <property type="term" value="C:ribosome"/>
    <property type="evidence" value="ECO:0007669"/>
    <property type="project" value="UniProtKB-KW"/>
</dbReference>
<dbReference type="Pfam" id="PF01015">
    <property type="entry name" value="Ribosomal_S3Ae"/>
    <property type="match status" value="1"/>
</dbReference>
<evidence type="ECO:0000256" key="1">
    <source>
        <dbReference type="ARBA" id="ARBA00022980"/>
    </source>
</evidence>
<keyword evidence="2 3" id="KW-0687">Ribonucleoprotein</keyword>
<sequence>MAKKKQVGRRVEGWKAKSWYKVYTPEVFGKVYIGDVVSADTANMIGRVMQVSYGEIAQDYSKQHIKMQFRINNVAGDSAYTEFVGHEVTRDYLRSHVKRRTSRIDATVTLKVQGGRDIQVTLTCFTLNRAKVSQIHAIRGKMVEVVRRLAGEMDYDSFAKAAVNGDISREIFKESKTIFPIRRIDVIKTEAVRTAAEKAAAIAA</sequence>
<comment type="similarity">
    <text evidence="3">Belongs to the eukaryotic ribosomal protein eS1 family.</text>
</comment>
<dbReference type="SMART" id="SM01397">
    <property type="entry name" value="Ribosomal_S3Ae"/>
    <property type="match status" value="1"/>
</dbReference>
<evidence type="ECO:0000256" key="3">
    <source>
        <dbReference type="HAMAP-Rule" id="MF_00359"/>
    </source>
</evidence>
<dbReference type="GO" id="GO:1990904">
    <property type="term" value="C:ribonucleoprotein complex"/>
    <property type="evidence" value="ECO:0007669"/>
    <property type="project" value="UniProtKB-KW"/>
</dbReference>
<name>A0A8J8B3S4_9EURY</name>
<comment type="caution">
    <text evidence="4">The sequence shown here is derived from an EMBL/GenBank/DDBJ whole genome shotgun (WGS) entry which is preliminary data.</text>
</comment>